<dbReference type="EMBL" id="KZ995973">
    <property type="protein sequence ID" value="RKO89646.1"/>
    <property type="molecule type" value="Genomic_DNA"/>
</dbReference>
<dbReference type="AlphaFoldDB" id="A0A4P9WGN0"/>
<evidence type="ECO:0000256" key="1">
    <source>
        <dbReference type="SAM" id="MobiDB-lite"/>
    </source>
</evidence>
<dbReference type="Proteomes" id="UP000269721">
    <property type="component" value="Unassembled WGS sequence"/>
</dbReference>
<reference evidence="3" key="1">
    <citation type="journal article" date="2018" name="Nat. Microbiol.">
        <title>Leveraging single-cell genomics to expand the fungal tree of life.</title>
        <authorList>
            <person name="Ahrendt S.R."/>
            <person name="Quandt C.A."/>
            <person name="Ciobanu D."/>
            <person name="Clum A."/>
            <person name="Salamov A."/>
            <person name="Andreopoulos B."/>
            <person name="Cheng J.F."/>
            <person name="Woyke T."/>
            <person name="Pelin A."/>
            <person name="Henrissat B."/>
            <person name="Reynolds N.K."/>
            <person name="Benny G.L."/>
            <person name="Smith M.E."/>
            <person name="James T.Y."/>
            <person name="Grigoriev I.V."/>
        </authorList>
    </citation>
    <scope>NUCLEOTIDE SEQUENCE [LARGE SCALE GENOMIC DNA]</scope>
</reference>
<proteinExistence type="predicted"/>
<name>A0A4P9WGN0_9FUNG</name>
<organism evidence="2 3">
    <name type="scientific">Blyttiomyces helicus</name>
    <dbReference type="NCBI Taxonomy" id="388810"/>
    <lineage>
        <taxon>Eukaryota</taxon>
        <taxon>Fungi</taxon>
        <taxon>Fungi incertae sedis</taxon>
        <taxon>Chytridiomycota</taxon>
        <taxon>Chytridiomycota incertae sedis</taxon>
        <taxon>Chytridiomycetes</taxon>
        <taxon>Chytridiomycetes incertae sedis</taxon>
        <taxon>Blyttiomyces</taxon>
    </lineage>
</organism>
<gene>
    <name evidence="2" type="ORF">BDK51DRAFT_51045</name>
</gene>
<sequence>MATTQTLPLASVPSSSHIVSFPDTSTTANTSGQENSPRKYTLNMRRPRNTNAAAIAQIGLHGTCGVVEETMEVVASGPGQQVEEFDRWVTDFSEQNNLTPATYVELDPLFPVQEGVVVVHRVPRLNVQSLGYSDDIFEASLAKPQEDCPQHQERFEARMGISSEDTAASTEEEAGEEETLEEVLKKVLLTTKEEDTDLLPVKQLLTPSKQNNSNLPTKQAPREDLEQAVCIAQDQILTVASVGSSMQTEESWEGLLCEGPTFLKAPAESPTLLAYKKGMVGHS</sequence>
<feature type="region of interest" description="Disordered" evidence="1">
    <location>
        <begin position="1"/>
        <end position="40"/>
    </location>
</feature>
<keyword evidence="3" id="KW-1185">Reference proteome</keyword>
<evidence type="ECO:0000313" key="3">
    <source>
        <dbReference type="Proteomes" id="UP000269721"/>
    </source>
</evidence>
<evidence type="ECO:0000313" key="2">
    <source>
        <dbReference type="EMBL" id="RKO89646.1"/>
    </source>
</evidence>
<feature type="compositionally biased region" description="Polar residues" evidence="1">
    <location>
        <begin position="1"/>
        <end position="35"/>
    </location>
</feature>
<protein>
    <submittedName>
        <fullName evidence="2">Uncharacterized protein</fullName>
    </submittedName>
</protein>
<accession>A0A4P9WGN0</accession>